<keyword evidence="4 12" id="KW-1003">Cell membrane</keyword>
<dbReference type="GO" id="GO:0070069">
    <property type="term" value="C:cytochrome complex"/>
    <property type="evidence" value="ECO:0007669"/>
    <property type="project" value="UniProtKB-UniRule"/>
</dbReference>
<dbReference type="GO" id="GO:0005886">
    <property type="term" value="C:plasma membrane"/>
    <property type="evidence" value="ECO:0007669"/>
    <property type="project" value="UniProtKB-SubCell"/>
</dbReference>
<feature type="transmembrane region" description="Helical" evidence="12">
    <location>
        <begin position="60"/>
        <end position="81"/>
    </location>
</feature>
<feature type="transmembrane region" description="Helical" evidence="12">
    <location>
        <begin position="219"/>
        <end position="237"/>
    </location>
</feature>
<dbReference type="RefSeq" id="WP_211344532.1">
    <property type="nucleotide sequence ID" value="NZ_CAJTBP010000001.1"/>
</dbReference>
<evidence type="ECO:0000256" key="11">
    <source>
        <dbReference type="ARBA" id="ARBA00023136"/>
    </source>
</evidence>
<dbReference type="GO" id="GO:0046872">
    <property type="term" value="F:metal ion binding"/>
    <property type="evidence" value="ECO:0007669"/>
    <property type="project" value="UniProtKB-UniRule"/>
</dbReference>
<proteinExistence type="inferred from homology"/>
<dbReference type="PIRSF" id="PIRSF006446">
    <property type="entry name" value="Cyt_quinol_oxidase_1"/>
    <property type="match status" value="1"/>
</dbReference>
<feature type="transmembrane region" description="Helical" evidence="12">
    <location>
        <begin position="327"/>
        <end position="348"/>
    </location>
</feature>
<evidence type="ECO:0000256" key="5">
    <source>
        <dbReference type="ARBA" id="ARBA00022617"/>
    </source>
</evidence>
<accession>A0A542XAJ3</accession>
<evidence type="ECO:0000256" key="7">
    <source>
        <dbReference type="ARBA" id="ARBA00022723"/>
    </source>
</evidence>
<keyword evidence="15" id="KW-1185">Reference proteome</keyword>
<feature type="transmembrane region" description="Helical" evidence="12">
    <location>
        <begin position="406"/>
        <end position="429"/>
    </location>
</feature>
<evidence type="ECO:0000256" key="3">
    <source>
        <dbReference type="ARBA" id="ARBA00022448"/>
    </source>
</evidence>
<keyword evidence="10 12" id="KW-0408">Iron</keyword>
<keyword evidence="7 12" id="KW-0479">Metal-binding</keyword>
<feature type="region of interest" description="Disordered" evidence="13">
    <location>
        <begin position="437"/>
        <end position="460"/>
    </location>
</feature>
<feature type="compositionally biased region" description="Acidic residues" evidence="13">
    <location>
        <begin position="439"/>
        <end position="449"/>
    </location>
</feature>
<evidence type="ECO:0000256" key="2">
    <source>
        <dbReference type="ARBA" id="ARBA00009819"/>
    </source>
</evidence>
<evidence type="ECO:0000256" key="8">
    <source>
        <dbReference type="ARBA" id="ARBA00022982"/>
    </source>
</evidence>
<feature type="transmembrane region" description="Helical" evidence="12">
    <location>
        <begin position="360"/>
        <end position="379"/>
    </location>
</feature>
<dbReference type="Pfam" id="PF01654">
    <property type="entry name" value="Cyt_bd_oxida_I"/>
    <property type="match status" value="1"/>
</dbReference>
<dbReference type="Gene3D" id="1.20.210.10">
    <property type="entry name" value="Cytochrome c oxidase-like, subunit I domain"/>
    <property type="match status" value="1"/>
</dbReference>
<keyword evidence="9 12" id="KW-1133">Transmembrane helix</keyword>
<evidence type="ECO:0000256" key="10">
    <source>
        <dbReference type="ARBA" id="ARBA00023004"/>
    </source>
</evidence>
<dbReference type="GO" id="GO:0016682">
    <property type="term" value="F:oxidoreductase activity, acting on diphenols and related substances as donors, oxygen as acceptor"/>
    <property type="evidence" value="ECO:0007669"/>
    <property type="project" value="TreeGrafter"/>
</dbReference>
<feature type="compositionally biased region" description="Basic and acidic residues" evidence="13">
    <location>
        <begin position="450"/>
        <end position="460"/>
    </location>
</feature>
<evidence type="ECO:0000313" key="14">
    <source>
        <dbReference type="EMBL" id="TQL32865.1"/>
    </source>
</evidence>
<organism evidence="14 15">
    <name type="scientific">Barrientosiimonas humi</name>
    <dbReference type="NCBI Taxonomy" id="999931"/>
    <lineage>
        <taxon>Bacteria</taxon>
        <taxon>Bacillati</taxon>
        <taxon>Actinomycetota</taxon>
        <taxon>Actinomycetes</taxon>
        <taxon>Micrococcales</taxon>
        <taxon>Dermacoccaceae</taxon>
        <taxon>Barrientosiimonas</taxon>
    </lineage>
</organism>
<dbReference type="GO" id="GO:0009055">
    <property type="term" value="F:electron transfer activity"/>
    <property type="evidence" value="ECO:0007669"/>
    <property type="project" value="UniProtKB-UniRule"/>
</dbReference>
<dbReference type="PANTHER" id="PTHR30365">
    <property type="entry name" value="CYTOCHROME D UBIQUINOL OXIDASE"/>
    <property type="match status" value="1"/>
</dbReference>
<feature type="transmembrane region" description="Helical" evidence="12">
    <location>
        <begin position="12"/>
        <end position="39"/>
    </location>
</feature>
<dbReference type="EMBL" id="VFOK01000001">
    <property type="protein sequence ID" value="TQL32865.1"/>
    <property type="molecule type" value="Genomic_DNA"/>
</dbReference>
<dbReference type="AlphaFoldDB" id="A0A542XAJ3"/>
<evidence type="ECO:0000313" key="15">
    <source>
        <dbReference type="Proteomes" id="UP000318336"/>
    </source>
</evidence>
<dbReference type="GO" id="GO:0020037">
    <property type="term" value="F:heme binding"/>
    <property type="evidence" value="ECO:0007669"/>
    <property type="project" value="TreeGrafter"/>
</dbReference>
<evidence type="ECO:0000256" key="6">
    <source>
        <dbReference type="ARBA" id="ARBA00022692"/>
    </source>
</evidence>
<gene>
    <name evidence="14" type="ORF">FB554_0998</name>
</gene>
<feature type="transmembrane region" description="Helical" evidence="12">
    <location>
        <begin position="93"/>
        <end position="115"/>
    </location>
</feature>
<name>A0A542XAJ3_9MICO</name>
<dbReference type="GO" id="GO:0019646">
    <property type="term" value="P:aerobic electron transport chain"/>
    <property type="evidence" value="ECO:0007669"/>
    <property type="project" value="InterPro"/>
</dbReference>
<feature type="transmembrane region" description="Helical" evidence="12">
    <location>
        <begin position="187"/>
        <end position="207"/>
    </location>
</feature>
<keyword evidence="11 12" id="KW-0472">Membrane</keyword>
<comment type="similarity">
    <text evidence="2 12">Belongs to the cytochrome ubiquinol oxidase subunit 1 family.</text>
</comment>
<dbReference type="PANTHER" id="PTHR30365:SF14">
    <property type="entry name" value="CYTOCHROME BD MENAQUINOL OXIDASE SUBUNIT I-RELATED"/>
    <property type="match status" value="1"/>
</dbReference>
<keyword evidence="8 12" id="KW-0249">Electron transport</keyword>
<dbReference type="InterPro" id="IPR036927">
    <property type="entry name" value="Cyt_c_oxase-like_su1_sf"/>
</dbReference>
<evidence type="ECO:0000256" key="1">
    <source>
        <dbReference type="ARBA" id="ARBA00004651"/>
    </source>
</evidence>
<evidence type="ECO:0000256" key="4">
    <source>
        <dbReference type="ARBA" id="ARBA00022475"/>
    </source>
</evidence>
<comment type="subcellular location">
    <subcellularLocation>
        <location evidence="1">Cell membrane</location>
        <topology evidence="1">Multi-pass membrane protein</topology>
    </subcellularLocation>
</comment>
<evidence type="ECO:0000256" key="13">
    <source>
        <dbReference type="SAM" id="MobiDB-lite"/>
    </source>
</evidence>
<keyword evidence="6 12" id="KW-0812">Transmembrane</keyword>
<reference evidence="14 15" key="1">
    <citation type="submission" date="2019-06" db="EMBL/GenBank/DDBJ databases">
        <title>Sequencing the genomes of 1000 actinobacteria strains.</title>
        <authorList>
            <person name="Klenk H.-P."/>
        </authorList>
    </citation>
    <scope>NUCLEOTIDE SEQUENCE [LARGE SCALE GENOMIC DNA]</scope>
    <source>
        <strain evidence="14 15">DSM 24617</strain>
    </source>
</reference>
<feature type="transmembrane region" description="Helical" evidence="12">
    <location>
        <begin position="127"/>
        <end position="147"/>
    </location>
</feature>
<protein>
    <submittedName>
        <fullName evidence="14">Cytochrome d ubiquinol oxidase subunit I</fullName>
    </submittedName>
</protein>
<keyword evidence="5 12" id="KW-0349">Heme</keyword>
<comment type="caution">
    <text evidence="14">The sequence shown here is derived from an EMBL/GenBank/DDBJ whole genome shotgun (WGS) entry which is preliminary data.</text>
</comment>
<evidence type="ECO:0000256" key="12">
    <source>
        <dbReference type="PIRNR" id="PIRNR006446"/>
    </source>
</evidence>
<evidence type="ECO:0000256" key="9">
    <source>
        <dbReference type="ARBA" id="ARBA00022989"/>
    </source>
</evidence>
<dbReference type="InterPro" id="IPR002585">
    <property type="entry name" value="Cyt-d_ubiquinol_oxidase_su_1"/>
</dbReference>
<sequence length="460" mass="50862">MPDPTVLDLSRWQFAVTIAFHMTFPAITVGLSIFLAVVYALHLRTRKPVYLQIFRFWKRIFALGFALGVVSGTVITFEFGLNWGKFAHATGPIIGPIIGMEVVTAFFLEAGFIGIMLYGDGRVSERVMMVSTSLVALGTILSTTWIISANSWMQTPSGYRVVDGQFVPTSWWEAIFSPSFGWRFPHMLLGVLITAAWLVAGIGAYYLRHGRATEFGRRTLSLSLGVVTLLLPAQLWIGDQVAARYVIPDQPAKFQALEGNWDSDNTGYLLLVVPDQQAERNRVEVGVPRLGSWIAKDLSGETATPGLKETPPQLRPDMLTTFYGFRAMFYASMVMFAAAFVGVVLRLRGRLYSSPRYHRFLVWLTPIGIVAIIGGWVTAEAGRQPWVVFGEMRTADGVSDIAPGSVVATFAAFTLTYLTLLVVWVVYVVRSVRRGPESDWPDGELGSDGDDPRRDAEVTA</sequence>
<keyword evidence="3 12" id="KW-0813">Transport</keyword>
<dbReference type="Proteomes" id="UP000318336">
    <property type="component" value="Unassembled WGS sequence"/>
</dbReference>